<evidence type="ECO:0000256" key="1">
    <source>
        <dbReference type="ARBA" id="ARBA00001936"/>
    </source>
</evidence>
<evidence type="ECO:0000313" key="16">
    <source>
        <dbReference type="EMBL" id="KAL3316847.1"/>
    </source>
</evidence>
<dbReference type="EMBL" id="JBJKFK010000473">
    <property type="protein sequence ID" value="KAL3316847.1"/>
    <property type="molecule type" value="Genomic_DNA"/>
</dbReference>
<comment type="subunit">
    <text evidence="5">Homotetramer.</text>
</comment>
<evidence type="ECO:0000256" key="11">
    <source>
        <dbReference type="ARBA" id="ARBA00049204"/>
    </source>
</evidence>
<dbReference type="SUPFAM" id="SSF46609">
    <property type="entry name" value="Fe,Mn superoxide dismutase (SOD), N-terminal domain"/>
    <property type="match status" value="1"/>
</dbReference>
<evidence type="ECO:0000256" key="12">
    <source>
        <dbReference type="PIRSR" id="PIRSR000349-1"/>
    </source>
</evidence>
<protein>
    <recommendedName>
        <fullName evidence="6 13">Superoxide dismutase</fullName>
        <ecNumber evidence="6 13">1.15.1.1</ecNumber>
    </recommendedName>
</protein>
<keyword evidence="9" id="KW-0496">Mitochondrion</keyword>
<comment type="function">
    <text evidence="13">Destroys radicals which are normally produced within the cells and which are toxic to biological systems.</text>
</comment>
<accession>A0ABD2QBD6</accession>
<dbReference type="EC" id="1.15.1.1" evidence="6 13"/>
<comment type="caution">
    <text evidence="16">The sequence shown here is derived from an EMBL/GenBank/DDBJ whole genome shotgun (WGS) entry which is preliminary data.</text>
</comment>
<evidence type="ECO:0000256" key="9">
    <source>
        <dbReference type="ARBA" id="ARBA00023128"/>
    </source>
</evidence>
<feature type="binding site" evidence="12">
    <location>
        <position position="46"/>
    </location>
    <ligand>
        <name>Mn(2+)</name>
        <dbReference type="ChEBI" id="CHEBI:29035"/>
    </ligand>
</feature>
<dbReference type="GO" id="GO:0046872">
    <property type="term" value="F:metal ion binding"/>
    <property type="evidence" value="ECO:0007669"/>
    <property type="project" value="UniProtKB-KW"/>
</dbReference>
<evidence type="ECO:0000256" key="4">
    <source>
        <dbReference type="ARBA" id="ARBA00008714"/>
    </source>
</evidence>
<feature type="binding site" evidence="12">
    <location>
        <position position="94"/>
    </location>
    <ligand>
        <name>Mn(2+)</name>
        <dbReference type="ChEBI" id="CHEBI:29035"/>
    </ligand>
</feature>
<evidence type="ECO:0000256" key="3">
    <source>
        <dbReference type="ARBA" id="ARBA00004173"/>
    </source>
</evidence>
<evidence type="ECO:0000256" key="7">
    <source>
        <dbReference type="ARBA" id="ARBA00022723"/>
    </source>
</evidence>
<name>A0ABD2QBD6_9PLAT</name>
<dbReference type="Pfam" id="PF02777">
    <property type="entry name" value="Sod_Fe_C"/>
    <property type="match status" value="1"/>
</dbReference>
<comment type="similarity">
    <text evidence="4 13">Belongs to the iron/manganese superoxide dismutase family.</text>
</comment>
<sequence>MFPVLTRSIPRSSLNSLISKKHTLPDLPYDYNALEPVISAEIMQLHHSKHHSTYVNNLNVAEEQLAEAIHKQDISKIIALHSAIKFNGGGHINHSIFWQNLSPNGGGEPEGRLASAIQKEFGSFEEFKKKMSASTVAVQGSGWGWLGFNKTTKSLEIVACPNQDPLEGTTGLVPLLGIDVWEHAYYLQYKNVRPDYVNNIWKIINWKDVGSRFEKASA</sequence>
<organism evidence="16 17">
    <name type="scientific">Cichlidogyrus casuarinus</name>
    <dbReference type="NCBI Taxonomy" id="1844966"/>
    <lineage>
        <taxon>Eukaryota</taxon>
        <taxon>Metazoa</taxon>
        <taxon>Spiralia</taxon>
        <taxon>Lophotrochozoa</taxon>
        <taxon>Platyhelminthes</taxon>
        <taxon>Monogenea</taxon>
        <taxon>Monopisthocotylea</taxon>
        <taxon>Dactylogyridea</taxon>
        <taxon>Ancyrocephalidae</taxon>
        <taxon>Cichlidogyrus</taxon>
    </lineage>
</organism>
<keyword evidence="7 12" id="KW-0479">Metal-binding</keyword>
<dbReference type="FunFam" id="1.10.287.990:FF:000001">
    <property type="entry name" value="Superoxide dismutase"/>
    <property type="match status" value="1"/>
</dbReference>
<feature type="binding site" evidence="12">
    <location>
        <position position="179"/>
    </location>
    <ligand>
        <name>Mn(2+)</name>
        <dbReference type="ChEBI" id="CHEBI:29035"/>
    </ligand>
</feature>
<comment type="catalytic activity">
    <reaction evidence="11 13">
        <text>2 superoxide + 2 H(+) = H2O2 + O2</text>
        <dbReference type="Rhea" id="RHEA:20696"/>
        <dbReference type="ChEBI" id="CHEBI:15378"/>
        <dbReference type="ChEBI" id="CHEBI:15379"/>
        <dbReference type="ChEBI" id="CHEBI:16240"/>
        <dbReference type="ChEBI" id="CHEBI:18421"/>
        <dbReference type="EC" id="1.15.1.1"/>
    </reaction>
</comment>
<evidence type="ECO:0000256" key="13">
    <source>
        <dbReference type="RuleBase" id="RU000414"/>
    </source>
</evidence>
<dbReference type="SUPFAM" id="SSF54719">
    <property type="entry name" value="Fe,Mn superoxide dismutase (SOD), C-terminal domain"/>
    <property type="match status" value="1"/>
</dbReference>
<dbReference type="GO" id="GO:0005739">
    <property type="term" value="C:mitochondrion"/>
    <property type="evidence" value="ECO:0007669"/>
    <property type="project" value="UniProtKB-SubCell"/>
</dbReference>
<evidence type="ECO:0000256" key="10">
    <source>
        <dbReference type="ARBA" id="ARBA00023211"/>
    </source>
</evidence>
<evidence type="ECO:0000259" key="14">
    <source>
        <dbReference type="Pfam" id="PF00081"/>
    </source>
</evidence>
<dbReference type="InterPro" id="IPR019832">
    <property type="entry name" value="Mn/Fe_SOD_C"/>
</dbReference>
<evidence type="ECO:0000259" key="15">
    <source>
        <dbReference type="Pfam" id="PF02777"/>
    </source>
</evidence>
<dbReference type="InterPro" id="IPR036314">
    <property type="entry name" value="SOD_C_sf"/>
</dbReference>
<dbReference type="PANTHER" id="PTHR11404:SF6">
    <property type="entry name" value="SUPEROXIDE DISMUTASE [MN], MITOCHONDRIAL"/>
    <property type="match status" value="1"/>
</dbReference>
<comment type="function">
    <text evidence="2">Destroys superoxide anion radicals which are normally produced within the cells and which are toxic to biological systems.</text>
</comment>
<feature type="binding site" evidence="12">
    <location>
        <position position="183"/>
    </location>
    <ligand>
        <name>Mn(2+)</name>
        <dbReference type="ChEBI" id="CHEBI:29035"/>
    </ligand>
</feature>
<evidence type="ECO:0000313" key="17">
    <source>
        <dbReference type="Proteomes" id="UP001626550"/>
    </source>
</evidence>
<evidence type="ECO:0000256" key="2">
    <source>
        <dbReference type="ARBA" id="ARBA00002170"/>
    </source>
</evidence>
<evidence type="ECO:0000256" key="6">
    <source>
        <dbReference type="ARBA" id="ARBA00012682"/>
    </source>
</evidence>
<dbReference type="PIRSF" id="PIRSF000349">
    <property type="entry name" value="SODismutase"/>
    <property type="match status" value="1"/>
</dbReference>
<feature type="domain" description="Manganese/iron superoxide dismutase N-terminal" evidence="14">
    <location>
        <begin position="21"/>
        <end position="102"/>
    </location>
</feature>
<dbReference type="Proteomes" id="UP001626550">
    <property type="component" value="Unassembled WGS sequence"/>
</dbReference>
<proteinExistence type="inferred from homology"/>
<feature type="domain" description="Manganese/iron superoxide dismutase C-terminal" evidence="15">
    <location>
        <begin position="109"/>
        <end position="211"/>
    </location>
</feature>
<keyword evidence="8 13" id="KW-0560">Oxidoreductase</keyword>
<dbReference type="InterPro" id="IPR050265">
    <property type="entry name" value="Fe/Mn_Superoxide_Dismutase"/>
</dbReference>
<dbReference type="Gene3D" id="1.10.287.990">
    <property type="entry name" value="Fe,Mn superoxide dismutase (SOD) domain"/>
    <property type="match status" value="1"/>
</dbReference>
<dbReference type="FunFam" id="3.55.40.20:FF:000003">
    <property type="entry name" value="Superoxide dismutase [Mn], mitochondrial"/>
    <property type="match status" value="1"/>
</dbReference>
<dbReference type="PROSITE" id="PS00088">
    <property type="entry name" value="SOD_MN"/>
    <property type="match status" value="1"/>
</dbReference>
<evidence type="ECO:0000256" key="5">
    <source>
        <dbReference type="ARBA" id="ARBA00011881"/>
    </source>
</evidence>
<dbReference type="Pfam" id="PF00081">
    <property type="entry name" value="Sod_Fe_N"/>
    <property type="match status" value="1"/>
</dbReference>
<evidence type="ECO:0000256" key="8">
    <source>
        <dbReference type="ARBA" id="ARBA00023002"/>
    </source>
</evidence>
<keyword evidence="10" id="KW-0464">Manganese</keyword>
<keyword evidence="17" id="KW-1185">Reference proteome</keyword>
<dbReference type="AlphaFoldDB" id="A0ABD2QBD6"/>
<comment type="cofactor">
    <cofactor evidence="1">
        <name>Mn(2+)</name>
        <dbReference type="ChEBI" id="CHEBI:29035"/>
    </cofactor>
</comment>
<dbReference type="PANTHER" id="PTHR11404">
    <property type="entry name" value="SUPEROXIDE DISMUTASE 2"/>
    <property type="match status" value="1"/>
</dbReference>
<dbReference type="InterPro" id="IPR019831">
    <property type="entry name" value="Mn/Fe_SOD_N"/>
</dbReference>
<dbReference type="InterPro" id="IPR019833">
    <property type="entry name" value="Mn/Fe_SOD_BS"/>
</dbReference>
<dbReference type="InterPro" id="IPR001189">
    <property type="entry name" value="Mn/Fe_SOD"/>
</dbReference>
<gene>
    <name evidence="16" type="primary">SOD2</name>
    <name evidence="16" type="ORF">Ciccas_004492</name>
</gene>
<reference evidence="16 17" key="1">
    <citation type="submission" date="2024-11" db="EMBL/GenBank/DDBJ databases">
        <title>Adaptive evolution of stress response genes in parasites aligns with host niche diversity.</title>
        <authorList>
            <person name="Hahn C."/>
            <person name="Resl P."/>
        </authorList>
    </citation>
    <scope>NUCLEOTIDE SEQUENCE [LARGE SCALE GENOMIC DNA]</scope>
    <source>
        <strain evidence="16">EGGRZ-B1_66</strain>
        <tissue evidence="16">Body</tissue>
    </source>
</reference>
<comment type="subcellular location">
    <subcellularLocation>
        <location evidence="3">Mitochondrion</location>
    </subcellularLocation>
</comment>
<dbReference type="Gene3D" id="3.55.40.20">
    <property type="entry name" value="Iron/manganese superoxide dismutase, C-terminal domain"/>
    <property type="match status" value="1"/>
</dbReference>
<dbReference type="InterPro" id="IPR036324">
    <property type="entry name" value="Mn/Fe_SOD_N_sf"/>
</dbReference>
<dbReference type="PRINTS" id="PR01703">
    <property type="entry name" value="MNSODISMTASE"/>
</dbReference>
<dbReference type="GO" id="GO:0004784">
    <property type="term" value="F:superoxide dismutase activity"/>
    <property type="evidence" value="ECO:0007669"/>
    <property type="project" value="UniProtKB-EC"/>
</dbReference>